<dbReference type="InterPro" id="IPR013783">
    <property type="entry name" value="Ig-like_fold"/>
</dbReference>
<dbReference type="GO" id="GO:0007156">
    <property type="term" value="P:homophilic cell adhesion via plasma membrane adhesion molecules"/>
    <property type="evidence" value="ECO:0007669"/>
    <property type="project" value="TreeGrafter"/>
</dbReference>
<dbReference type="GO" id="GO:0050808">
    <property type="term" value="P:synapse organization"/>
    <property type="evidence" value="ECO:0007669"/>
    <property type="project" value="TreeGrafter"/>
</dbReference>
<dbReference type="InterPro" id="IPR013083">
    <property type="entry name" value="Znf_RING/FYVE/PHD"/>
</dbReference>
<protein>
    <submittedName>
        <fullName evidence="16">Titin-like</fullName>
    </submittedName>
</protein>
<evidence type="ECO:0000256" key="2">
    <source>
        <dbReference type="ARBA" id="ARBA00022692"/>
    </source>
</evidence>
<dbReference type="GO" id="GO:0008270">
    <property type="term" value="F:zinc ion binding"/>
    <property type="evidence" value="ECO:0007669"/>
    <property type="project" value="UniProtKB-KW"/>
</dbReference>
<dbReference type="Gene3D" id="3.30.40.10">
    <property type="entry name" value="Zinc/RING finger domain, C3HC4 (zinc finger)"/>
    <property type="match status" value="1"/>
</dbReference>
<evidence type="ECO:0000256" key="4">
    <source>
        <dbReference type="ARBA" id="ARBA00022729"/>
    </source>
</evidence>
<dbReference type="KEGG" id="cvn:111137250"/>
<keyword evidence="8 12" id="KW-0472">Membrane</keyword>
<comment type="subcellular location">
    <subcellularLocation>
        <location evidence="1">Membrane</location>
        <topology evidence="1">Multi-pass membrane protein</topology>
    </subcellularLocation>
</comment>
<reference evidence="16" key="2">
    <citation type="submission" date="2025-08" db="UniProtKB">
        <authorList>
            <consortium name="RefSeq"/>
        </authorList>
    </citation>
    <scope>IDENTIFICATION</scope>
    <source>
        <tissue evidence="16">Whole sample</tissue>
    </source>
</reference>
<reference evidence="15" key="1">
    <citation type="submission" date="2024-06" db="UniProtKB">
        <authorList>
            <consortium name="RefSeq"/>
        </authorList>
    </citation>
    <scope>NUCLEOTIDE SEQUENCE [LARGE SCALE GENOMIC DNA]</scope>
</reference>
<dbReference type="SMART" id="SM00184">
    <property type="entry name" value="RING"/>
    <property type="match status" value="1"/>
</dbReference>
<feature type="domain" description="Ig-like" evidence="14">
    <location>
        <begin position="234"/>
        <end position="372"/>
    </location>
</feature>
<evidence type="ECO:0000256" key="11">
    <source>
        <dbReference type="PROSITE-ProRule" id="PRU00175"/>
    </source>
</evidence>
<evidence type="ECO:0000313" key="16">
    <source>
        <dbReference type="RefSeq" id="XP_022344348.1"/>
    </source>
</evidence>
<dbReference type="Proteomes" id="UP000694844">
    <property type="component" value="Chromosome 1"/>
</dbReference>
<evidence type="ECO:0000256" key="6">
    <source>
        <dbReference type="ARBA" id="ARBA00022833"/>
    </source>
</evidence>
<evidence type="ECO:0000256" key="12">
    <source>
        <dbReference type="SAM" id="Phobius"/>
    </source>
</evidence>
<evidence type="ECO:0000256" key="3">
    <source>
        <dbReference type="ARBA" id="ARBA00022723"/>
    </source>
</evidence>
<organism evidence="15 16">
    <name type="scientific">Crassostrea virginica</name>
    <name type="common">Eastern oyster</name>
    <dbReference type="NCBI Taxonomy" id="6565"/>
    <lineage>
        <taxon>Eukaryota</taxon>
        <taxon>Metazoa</taxon>
        <taxon>Spiralia</taxon>
        <taxon>Lophotrochozoa</taxon>
        <taxon>Mollusca</taxon>
        <taxon>Bivalvia</taxon>
        <taxon>Autobranchia</taxon>
        <taxon>Pteriomorphia</taxon>
        <taxon>Ostreida</taxon>
        <taxon>Ostreoidea</taxon>
        <taxon>Ostreidae</taxon>
        <taxon>Crassostrea</taxon>
    </lineage>
</organism>
<dbReference type="Gene3D" id="1.20.140.150">
    <property type="match status" value="1"/>
</dbReference>
<dbReference type="InterPro" id="IPR007110">
    <property type="entry name" value="Ig-like_dom"/>
</dbReference>
<dbReference type="SMART" id="SM00408">
    <property type="entry name" value="IGc2"/>
    <property type="match status" value="3"/>
</dbReference>
<sequence>MISAQNLACCLIVWYFVHMSVIVIASYTKHWAVNDEFHMGVWPNCDFNTSGCYRDTDIEGYRYLPVVLLLISLLVCLILLVISMLLLCKCSWIKKRPRLHVAGTIVLCIVDTSAVIAFVFASPQLTKSYRFGWSFFLAVSAAIYTALPCVVLLTRTLYYKLKLKYMERRALKYMERRASTSSERDTHGRTLIFKEPPKNVSVNIGETVSVHAIVLNANKVYWCKGRDHVRSISPSFQEAFNGQNASLTLTNARPQDDGEYTCVAENYGQGIKQTFSIFVNRVKPVFRKIPKDVIVYLGSTLRLEAVVENADTVSWLHDGEILNNSRNKIAMNFLHGTASLIIRGVTRENEGNYTCCAKSGVNTPRAKEESVHCYVKIKESEVPSFTNVPKSVVKVRRHKTLEIAIKVHGFPLPEQVTWFKDGEPLLRSREIILQYLDGDSSLLIHDTGPLNSGLYECCAENEYGNTTCRIQVQILQEEPEVFQCVVCLTGRPTHVLRCGHAYCAVCLKNLSNCATCRKSIQSQDIIRIYWFYLFTLLTPRK</sequence>
<evidence type="ECO:0000256" key="7">
    <source>
        <dbReference type="ARBA" id="ARBA00022989"/>
    </source>
</evidence>
<evidence type="ECO:0000256" key="9">
    <source>
        <dbReference type="ARBA" id="ARBA00023157"/>
    </source>
</evidence>
<keyword evidence="7 12" id="KW-1133">Transmembrane helix</keyword>
<dbReference type="SMART" id="SM00409">
    <property type="entry name" value="IG"/>
    <property type="match status" value="3"/>
</dbReference>
<dbReference type="PANTHER" id="PTHR45080:SF8">
    <property type="entry name" value="IG-LIKE DOMAIN-CONTAINING PROTEIN"/>
    <property type="match status" value="1"/>
</dbReference>
<dbReference type="InterPro" id="IPR036179">
    <property type="entry name" value="Ig-like_dom_sf"/>
</dbReference>
<dbReference type="RefSeq" id="XP_022344348.1">
    <property type="nucleotide sequence ID" value="XM_022488640.1"/>
</dbReference>
<dbReference type="InterPro" id="IPR003599">
    <property type="entry name" value="Ig_sub"/>
</dbReference>
<evidence type="ECO:0000259" key="13">
    <source>
        <dbReference type="PROSITE" id="PS50089"/>
    </source>
</evidence>
<keyword evidence="6" id="KW-0862">Zinc</keyword>
<feature type="transmembrane region" description="Helical" evidence="12">
    <location>
        <begin position="99"/>
        <end position="121"/>
    </location>
</feature>
<dbReference type="PANTHER" id="PTHR45080">
    <property type="entry name" value="CONTACTIN 5"/>
    <property type="match status" value="1"/>
</dbReference>
<evidence type="ECO:0000256" key="1">
    <source>
        <dbReference type="ARBA" id="ARBA00004141"/>
    </source>
</evidence>
<feature type="domain" description="RING-type" evidence="13">
    <location>
        <begin position="484"/>
        <end position="517"/>
    </location>
</feature>
<dbReference type="Pfam" id="PF07679">
    <property type="entry name" value="I-set"/>
    <property type="match status" value="3"/>
</dbReference>
<keyword evidence="3" id="KW-0479">Metal-binding</keyword>
<dbReference type="InterPro" id="IPR004031">
    <property type="entry name" value="PMP22/EMP/MP20/Claudin"/>
</dbReference>
<dbReference type="OrthoDB" id="6145384at2759"/>
<dbReference type="SUPFAM" id="SSF48726">
    <property type="entry name" value="Immunoglobulin"/>
    <property type="match status" value="3"/>
</dbReference>
<dbReference type="GO" id="GO:0005886">
    <property type="term" value="C:plasma membrane"/>
    <property type="evidence" value="ECO:0007669"/>
    <property type="project" value="TreeGrafter"/>
</dbReference>
<dbReference type="AlphaFoldDB" id="A0A8B8EXP0"/>
<keyword evidence="5 11" id="KW-0863">Zinc-finger</keyword>
<keyword evidence="15" id="KW-1185">Reference proteome</keyword>
<dbReference type="SUPFAM" id="SSF57850">
    <property type="entry name" value="RING/U-box"/>
    <property type="match status" value="1"/>
</dbReference>
<keyword evidence="2 12" id="KW-0812">Transmembrane</keyword>
<evidence type="ECO:0000256" key="10">
    <source>
        <dbReference type="ARBA" id="ARBA00023319"/>
    </source>
</evidence>
<dbReference type="Gene3D" id="2.60.40.10">
    <property type="entry name" value="Immunoglobulins"/>
    <property type="match status" value="3"/>
</dbReference>
<evidence type="ECO:0000313" key="15">
    <source>
        <dbReference type="Proteomes" id="UP000694844"/>
    </source>
</evidence>
<feature type="transmembrane region" description="Helical" evidence="12">
    <location>
        <begin position="133"/>
        <end position="158"/>
    </location>
</feature>
<keyword evidence="9" id="KW-1015">Disulfide bond</keyword>
<feature type="transmembrane region" description="Helical" evidence="12">
    <location>
        <begin position="7"/>
        <end position="27"/>
    </location>
</feature>
<dbReference type="InterPro" id="IPR013098">
    <property type="entry name" value="Ig_I-set"/>
</dbReference>
<dbReference type="InterPro" id="IPR017907">
    <property type="entry name" value="Znf_RING_CS"/>
</dbReference>
<dbReference type="Pfam" id="PF00822">
    <property type="entry name" value="PMP22_Claudin"/>
    <property type="match status" value="1"/>
</dbReference>
<proteinExistence type="predicted"/>
<dbReference type="GO" id="GO:0043025">
    <property type="term" value="C:neuronal cell body"/>
    <property type="evidence" value="ECO:0007669"/>
    <property type="project" value="TreeGrafter"/>
</dbReference>
<name>A0A8B8EXP0_CRAVI</name>
<dbReference type="GO" id="GO:0030424">
    <property type="term" value="C:axon"/>
    <property type="evidence" value="ECO:0007669"/>
    <property type="project" value="TreeGrafter"/>
</dbReference>
<dbReference type="InterPro" id="IPR001841">
    <property type="entry name" value="Znf_RING"/>
</dbReference>
<dbReference type="GeneID" id="111137250"/>
<gene>
    <name evidence="16" type="primary">LOC111137250</name>
</gene>
<evidence type="ECO:0000259" key="14">
    <source>
        <dbReference type="PROSITE" id="PS50835"/>
    </source>
</evidence>
<evidence type="ECO:0000256" key="5">
    <source>
        <dbReference type="ARBA" id="ARBA00022771"/>
    </source>
</evidence>
<keyword evidence="10" id="KW-0393">Immunoglobulin domain</keyword>
<accession>A0A8B8EXP0</accession>
<feature type="transmembrane region" description="Helical" evidence="12">
    <location>
        <begin position="63"/>
        <end position="87"/>
    </location>
</feature>
<dbReference type="InterPro" id="IPR050958">
    <property type="entry name" value="Cell_Adh-Cytoskel_Orgn"/>
</dbReference>
<dbReference type="PROSITE" id="PS50089">
    <property type="entry name" value="ZF_RING_2"/>
    <property type="match status" value="1"/>
</dbReference>
<dbReference type="PROSITE" id="PS50835">
    <property type="entry name" value="IG_LIKE"/>
    <property type="match status" value="2"/>
</dbReference>
<keyword evidence="4" id="KW-0732">Signal</keyword>
<dbReference type="InterPro" id="IPR003598">
    <property type="entry name" value="Ig_sub2"/>
</dbReference>
<dbReference type="FunFam" id="2.60.40.10:FF:000107">
    <property type="entry name" value="Myosin, light chain kinase a"/>
    <property type="match status" value="1"/>
</dbReference>
<dbReference type="GO" id="GO:0008046">
    <property type="term" value="F:axon guidance receptor activity"/>
    <property type="evidence" value="ECO:0007669"/>
    <property type="project" value="TreeGrafter"/>
</dbReference>
<dbReference type="PROSITE" id="PS00518">
    <property type="entry name" value="ZF_RING_1"/>
    <property type="match status" value="1"/>
</dbReference>
<feature type="domain" description="Ig-like" evidence="14">
    <location>
        <begin position="383"/>
        <end position="473"/>
    </location>
</feature>
<evidence type="ECO:0000256" key="8">
    <source>
        <dbReference type="ARBA" id="ARBA00023136"/>
    </source>
</evidence>